<comment type="similarity">
    <text evidence="1 6">Belongs to the type-B carboxylesterase/lipase family.</text>
</comment>
<dbReference type="AlphaFoldDB" id="A0A336LPH6"/>
<evidence type="ECO:0000256" key="3">
    <source>
        <dbReference type="ARBA" id="ARBA00022801"/>
    </source>
</evidence>
<feature type="signal peptide" evidence="6">
    <location>
        <begin position="1"/>
        <end position="23"/>
    </location>
</feature>
<dbReference type="GO" id="GO:0052689">
    <property type="term" value="F:carboxylic ester hydrolase activity"/>
    <property type="evidence" value="ECO:0007669"/>
    <property type="project" value="UniProtKB-KW"/>
</dbReference>
<name>A0A336LPH6_CULSO</name>
<keyword evidence="6" id="KW-0732">Signal</keyword>
<gene>
    <name evidence="8" type="primary">CSON000175</name>
</gene>
<sequence length="566" mass="65035">MFKFLFFLFHIIAFVFNTVKVSSFRNNTEQTEITIRTSLGFIRGTDLHTWKGSIFYGFRGIRYGKPPVNELRFKDPVPIESWNETFDATSDGPMCPQPDKNEMEYSEDCLRLNIYIRKLPNCEMTSINDECSFTKKPVLFYIPGGGYYVGSGISSDYGGPYYLMEHDIILVTINYRLGFFGYLNLGTKYYPGNAGFKDQVLALRFIRDHIEAFGGDPNRITLIGNSAGAFSIALHLISPMSRGLFHQAILGSGGLDVKSSLPSHQINAARKQAKLFNCNTHDIDLMIQCFKSKTTKEYVDTVYDTFTFGKSLWGPVVEQNFNHERFLIEQPHDSLIKGNFIKIPLIVGVTEDELVESAVGILKSPISSFALDHTWNIILPKLLGYEAFTHKSFNISKTLRQFYNIPTPIRASNSIDQLSQLISDGVIGFGSYRVLKFMEKFKPVYQYKFSYVGRYSHLYYPEDKAYGSEHSDDFIYILCRNRTAPIFNVNDPEAVIIEYITKLYSNFVIYGDPNDETDPVINYINWTPLNDQSRNYLNMNENLTIDNNLFKDRYDLWDELFPIQYP</sequence>
<evidence type="ECO:0000256" key="2">
    <source>
        <dbReference type="ARBA" id="ARBA00022487"/>
    </source>
</evidence>
<keyword evidence="3 6" id="KW-0378">Hydrolase</keyword>
<dbReference type="InterPro" id="IPR002018">
    <property type="entry name" value="CarbesteraseB"/>
</dbReference>
<evidence type="ECO:0000259" key="7">
    <source>
        <dbReference type="Pfam" id="PF00135"/>
    </source>
</evidence>
<keyword evidence="5" id="KW-0325">Glycoprotein</keyword>
<dbReference type="SUPFAM" id="SSF53474">
    <property type="entry name" value="alpha/beta-Hydrolases"/>
    <property type="match status" value="1"/>
</dbReference>
<evidence type="ECO:0000256" key="1">
    <source>
        <dbReference type="ARBA" id="ARBA00005964"/>
    </source>
</evidence>
<evidence type="ECO:0000256" key="5">
    <source>
        <dbReference type="ARBA" id="ARBA00023180"/>
    </source>
</evidence>
<feature type="domain" description="Carboxylesterase type B" evidence="7">
    <location>
        <begin position="34"/>
        <end position="557"/>
    </location>
</feature>
<dbReference type="PANTHER" id="PTHR11559">
    <property type="entry name" value="CARBOXYLESTERASE"/>
    <property type="match status" value="1"/>
</dbReference>
<keyword evidence="4" id="KW-1015">Disulfide bond</keyword>
<evidence type="ECO:0000256" key="6">
    <source>
        <dbReference type="RuleBase" id="RU361235"/>
    </source>
</evidence>
<dbReference type="EC" id="3.1.1.-" evidence="6"/>
<keyword evidence="2" id="KW-0719">Serine esterase</keyword>
<evidence type="ECO:0000313" key="8">
    <source>
        <dbReference type="EMBL" id="SSX19962.1"/>
    </source>
</evidence>
<proteinExistence type="inferred from homology"/>
<dbReference type="Gene3D" id="3.40.50.1820">
    <property type="entry name" value="alpha/beta hydrolase"/>
    <property type="match status" value="1"/>
</dbReference>
<dbReference type="InterPro" id="IPR050309">
    <property type="entry name" value="Type-B_Carboxylest/Lipase"/>
</dbReference>
<dbReference type="Pfam" id="PF00135">
    <property type="entry name" value="COesterase"/>
    <property type="match status" value="1"/>
</dbReference>
<feature type="chain" id="PRO_5016195230" description="Carboxylic ester hydrolase" evidence="6">
    <location>
        <begin position="24"/>
        <end position="566"/>
    </location>
</feature>
<accession>A0A336LPH6</accession>
<dbReference type="OMA" id="TSINDEC"/>
<organism evidence="8">
    <name type="scientific">Culicoides sonorensis</name>
    <name type="common">Biting midge</name>
    <dbReference type="NCBI Taxonomy" id="179676"/>
    <lineage>
        <taxon>Eukaryota</taxon>
        <taxon>Metazoa</taxon>
        <taxon>Ecdysozoa</taxon>
        <taxon>Arthropoda</taxon>
        <taxon>Hexapoda</taxon>
        <taxon>Insecta</taxon>
        <taxon>Pterygota</taxon>
        <taxon>Neoptera</taxon>
        <taxon>Endopterygota</taxon>
        <taxon>Diptera</taxon>
        <taxon>Nematocera</taxon>
        <taxon>Chironomoidea</taxon>
        <taxon>Ceratopogonidae</taxon>
        <taxon>Ceratopogoninae</taxon>
        <taxon>Culicoides</taxon>
        <taxon>Monoculicoides</taxon>
    </lineage>
</organism>
<dbReference type="EMBL" id="UFQT01000101">
    <property type="protein sequence ID" value="SSX19962.1"/>
    <property type="molecule type" value="Genomic_DNA"/>
</dbReference>
<reference evidence="8" key="1">
    <citation type="submission" date="2018-07" db="EMBL/GenBank/DDBJ databases">
        <authorList>
            <person name="Quirk P.G."/>
            <person name="Krulwich T.A."/>
        </authorList>
    </citation>
    <scope>NUCLEOTIDE SEQUENCE</scope>
</reference>
<dbReference type="InterPro" id="IPR029058">
    <property type="entry name" value="AB_hydrolase_fold"/>
</dbReference>
<protein>
    <recommendedName>
        <fullName evidence="6">Carboxylic ester hydrolase</fullName>
        <ecNumber evidence="6">3.1.1.-</ecNumber>
    </recommendedName>
</protein>
<dbReference type="VEuPathDB" id="VectorBase:CSON000175"/>
<dbReference type="PROSITE" id="PS00122">
    <property type="entry name" value="CARBOXYLESTERASE_B_1"/>
    <property type="match status" value="1"/>
</dbReference>
<dbReference type="InterPro" id="IPR019826">
    <property type="entry name" value="Carboxylesterase_B_AS"/>
</dbReference>
<evidence type="ECO:0000256" key="4">
    <source>
        <dbReference type="ARBA" id="ARBA00023157"/>
    </source>
</evidence>